<dbReference type="RefSeq" id="WP_095996343.1">
    <property type="nucleotide sequence ID" value="NZ_NSLI01000001.1"/>
</dbReference>
<reference evidence="3" key="1">
    <citation type="submission" date="2017-09" db="EMBL/GenBank/DDBJ databases">
        <authorList>
            <person name="Feng G."/>
            <person name="Zhu H."/>
        </authorList>
    </citation>
    <scope>NUCLEOTIDE SEQUENCE [LARGE SCALE GENOMIC DNA]</scope>
    <source>
        <strain evidence="3">1PNM-20</strain>
    </source>
</reference>
<feature type="transmembrane region" description="Helical" evidence="1">
    <location>
        <begin position="231"/>
        <end position="250"/>
    </location>
</feature>
<evidence type="ECO:0008006" key="4">
    <source>
        <dbReference type="Google" id="ProtNLM"/>
    </source>
</evidence>
<keyword evidence="3" id="KW-1185">Reference proteome</keyword>
<evidence type="ECO:0000256" key="1">
    <source>
        <dbReference type="SAM" id="Phobius"/>
    </source>
</evidence>
<evidence type="ECO:0000313" key="2">
    <source>
        <dbReference type="EMBL" id="PAX09237.1"/>
    </source>
</evidence>
<feature type="transmembrane region" description="Helical" evidence="1">
    <location>
        <begin position="195"/>
        <end position="219"/>
    </location>
</feature>
<proteinExistence type="predicted"/>
<name>A0A2A2SIY6_9SPHN</name>
<evidence type="ECO:0000313" key="3">
    <source>
        <dbReference type="Proteomes" id="UP000218151"/>
    </source>
</evidence>
<feature type="transmembrane region" description="Helical" evidence="1">
    <location>
        <begin position="98"/>
        <end position="118"/>
    </location>
</feature>
<keyword evidence="1" id="KW-0812">Transmembrane</keyword>
<feature type="transmembrane region" description="Helical" evidence="1">
    <location>
        <begin position="130"/>
        <end position="148"/>
    </location>
</feature>
<dbReference type="AlphaFoldDB" id="A0A2A2SIY6"/>
<gene>
    <name evidence="2" type="ORF">CKY28_00240</name>
</gene>
<dbReference type="Proteomes" id="UP000218151">
    <property type="component" value="Unassembled WGS sequence"/>
</dbReference>
<keyword evidence="1" id="KW-1133">Transmembrane helix</keyword>
<organism evidence="2 3">
    <name type="scientific">Sphingomonas lenta</name>
    <dbReference type="NCBI Taxonomy" id="1141887"/>
    <lineage>
        <taxon>Bacteria</taxon>
        <taxon>Pseudomonadati</taxon>
        <taxon>Pseudomonadota</taxon>
        <taxon>Alphaproteobacteria</taxon>
        <taxon>Sphingomonadales</taxon>
        <taxon>Sphingomonadaceae</taxon>
        <taxon>Sphingomonas</taxon>
    </lineage>
</organism>
<dbReference type="OrthoDB" id="8266279at2"/>
<protein>
    <recommendedName>
        <fullName evidence="4">DUF2029 domain-containing protein</fullName>
    </recommendedName>
</protein>
<dbReference type="EMBL" id="NSLI01000001">
    <property type="protein sequence ID" value="PAX09237.1"/>
    <property type="molecule type" value="Genomic_DNA"/>
</dbReference>
<feature type="transmembrane region" description="Helical" evidence="1">
    <location>
        <begin position="331"/>
        <end position="347"/>
    </location>
</feature>
<keyword evidence="1" id="KW-0472">Membrane</keyword>
<comment type="caution">
    <text evidence="2">The sequence shown here is derived from an EMBL/GenBank/DDBJ whole genome shotgun (WGS) entry which is preliminary data.</text>
</comment>
<feature type="transmembrane region" description="Helical" evidence="1">
    <location>
        <begin position="307"/>
        <end position="325"/>
    </location>
</feature>
<accession>A0A2A2SIY6</accession>
<sequence>MIREAKPFWLARPSRFAGWPRGSALLTLGVLLLGLLASLDALGADVEFDASAYAGAVETMRNGGEFHPALASSLRAAGEPVGLLDFAPPTLAVVAASLPGWALSALLFALAGAVFMAWAPQLQAATRGRGRWAAPLLLAAGLATYIWLSPVAPPALAADHSIYLRPLLLHAPEAWAGLFVALSLGLWARGGWLEAAAFGLAAGVVREVAGAYLLVMLLFALRTGPRREASAWALALAVLAGVVAVHWRAVGGEFGPLDRTSVWEFNGLGAFVQALAQASPLSVLPLWLAAPVIVLAAFGWIARSAPVALRVATTLAALAALHALAPGADAGWAYLIAALLLVGLAFAPDGLRDLLRAAVGDRRRITVRRVVR</sequence>
<feature type="transmembrane region" description="Helical" evidence="1">
    <location>
        <begin position="284"/>
        <end position="302"/>
    </location>
</feature>